<dbReference type="InterPro" id="IPR050856">
    <property type="entry name" value="Biotin_carboxylase_complex"/>
</dbReference>
<evidence type="ECO:0000259" key="6">
    <source>
        <dbReference type="PROSITE" id="PS50975"/>
    </source>
</evidence>
<evidence type="ECO:0000256" key="1">
    <source>
        <dbReference type="ARBA" id="ARBA00022598"/>
    </source>
</evidence>
<dbReference type="KEGG" id="sus:Acid_1858"/>
<dbReference type="InterPro" id="IPR011761">
    <property type="entry name" value="ATP-grasp"/>
</dbReference>
<dbReference type="HOGENOM" id="CLU_000395_3_2_0"/>
<evidence type="ECO:0000256" key="3">
    <source>
        <dbReference type="ARBA" id="ARBA00022840"/>
    </source>
</evidence>
<dbReference type="NCBIfam" id="NF006367">
    <property type="entry name" value="PRK08591.1"/>
    <property type="match status" value="1"/>
</dbReference>
<dbReference type="PANTHER" id="PTHR18866:SF33">
    <property type="entry name" value="METHYLCROTONOYL-COA CARBOXYLASE SUBUNIT ALPHA, MITOCHONDRIAL-RELATED"/>
    <property type="match status" value="1"/>
</dbReference>
<dbReference type="InterPro" id="IPR011764">
    <property type="entry name" value="Biotin_carboxylation_dom"/>
</dbReference>
<dbReference type="InterPro" id="IPR005481">
    <property type="entry name" value="BC-like_N"/>
</dbReference>
<dbReference type="SUPFAM" id="SSF56059">
    <property type="entry name" value="Glutathione synthetase ATP-binding domain-like"/>
    <property type="match status" value="1"/>
</dbReference>
<dbReference type="PROSITE" id="PS50975">
    <property type="entry name" value="ATP_GRASP"/>
    <property type="match status" value="1"/>
</dbReference>
<dbReference type="FunFam" id="3.40.50.20:FF:000010">
    <property type="entry name" value="Propionyl-CoA carboxylase subunit alpha"/>
    <property type="match status" value="1"/>
</dbReference>
<keyword evidence="4" id="KW-0092">Biotin</keyword>
<dbReference type="InterPro" id="IPR005482">
    <property type="entry name" value="Biotin_COase_C"/>
</dbReference>
<reference evidence="8" key="1">
    <citation type="submission" date="2006-10" db="EMBL/GenBank/DDBJ databases">
        <title>Complete sequence of Solibacter usitatus Ellin6076.</title>
        <authorList>
            <consortium name="US DOE Joint Genome Institute"/>
            <person name="Copeland A."/>
            <person name="Lucas S."/>
            <person name="Lapidus A."/>
            <person name="Barry K."/>
            <person name="Detter J.C."/>
            <person name="Glavina del Rio T."/>
            <person name="Hammon N."/>
            <person name="Israni S."/>
            <person name="Dalin E."/>
            <person name="Tice H."/>
            <person name="Pitluck S."/>
            <person name="Thompson L.S."/>
            <person name="Brettin T."/>
            <person name="Bruce D."/>
            <person name="Han C."/>
            <person name="Tapia R."/>
            <person name="Gilna P."/>
            <person name="Schmutz J."/>
            <person name="Larimer F."/>
            <person name="Land M."/>
            <person name="Hauser L."/>
            <person name="Kyrpides N."/>
            <person name="Mikhailova N."/>
            <person name="Janssen P.H."/>
            <person name="Kuske C.R."/>
            <person name="Richardson P."/>
        </authorList>
    </citation>
    <scope>NUCLEOTIDE SEQUENCE</scope>
    <source>
        <strain evidence="8">Ellin6076</strain>
    </source>
</reference>
<evidence type="ECO:0000313" key="8">
    <source>
        <dbReference type="EMBL" id="ABJ82848.1"/>
    </source>
</evidence>
<dbReference type="eggNOG" id="COG0439">
    <property type="taxonomic scope" value="Bacteria"/>
</dbReference>
<evidence type="ECO:0000256" key="4">
    <source>
        <dbReference type="ARBA" id="ARBA00023267"/>
    </source>
</evidence>
<dbReference type="InterPro" id="IPR005479">
    <property type="entry name" value="CPAse_ATP-bd"/>
</dbReference>
<dbReference type="SUPFAM" id="SSF52440">
    <property type="entry name" value="PreATP-grasp domain"/>
    <property type="match status" value="1"/>
</dbReference>
<dbReference type="OrthoDB" id="9769961at2"/>
<dbReference type="GO" id="GO:0005524">
    <property type="term" value="F:ATP binding"/>
    <property type="evidence" value="ECO:0007669"/>
    <property type="project" value="UniProtKB-UniRule"/>
</dbReference>
<evidence type="ECO:0000259" key="7">
    <source>
        <dbReference type="PROSITE" id="PS50979"/>
    </source>
</evidence>
<name>Q027G5_SOLUE</name>
<dbReference type="Pfam" id="PF02786">
    <property type="entry name" value="CPSase_L_D2"/>
    <property type="match status" value="1"/>
</dbReference>
<dbReference type="PANTHER" id="PTHR18866">
    <property type="entry name" value="CARBOXYLASE:PYRUVATE/ACETYL-COA/PROPIONYL-COA CARBOXYLASE"/>
    <property type="match status" value="1"/>
</dbReference>
<evidence type="ECO:0000256" key="2">
    <source>
        <dbReference type="ARBA" id="ARBA00022741"/>
    </source>
</evidence>
<gene>
    <name evidence="8" type="ordered locus">Acid_1858</name>
</gene>
<evidence type="ECO:0000256" key="5">
    <source>
        <dbReference type="PROSITE-ProRule" id="PRU00409"/>
    </source>
</evidence>
<dbReference type="FunFam" id="3.30.1490.20:FF:000003">
    <property type="entry name" value="acetyl-CoA carboxylase isoform X1"/>
    <property type="match status" value="1"/>
</dbReference>
<feature type="domain" description="Biotin carboxylation" evidence="7">
    <location>
        <begin position="1"/>
        <end position="447"/>
    </location>
</feature>
<dbReference type="PROSITE" id="PS50979">
    <property type="entry name" value="BC"/>
    <property type="match status" value="1"/>
</dbReference>
<organism evidence="8">
    <name type="scientific">Solibacter usitatus (strain Ellin6076)</name>
    <dbReference type="NCBI Taxonomy" id="234267"/>
    <lineage>
        <taxon>Bacteria</taxon>
        <taxon>Pseudomonadati</taxon>
        <taxon>Acidobacteriota</taxon>
        <taxon>Terriglobia</taxon>
        <taxon>Bryobacterales</taxon>
        <taxon>Solibacteraceae</taxon>
        <taxon>Candidatus Solibacter</taxon>
    </lineage>
</organism>
<dbReference type="InterPro" id="IPR016185">
    <property type="entry name" value="PreATP-grasp_dom_sf"/>
</dbReference>
<protein>
    <submittedName>
        <fullName evidence="8">Carbamoyl-phosphate synthase L chain, ATP-binding</fullName>
    </submittedName>
</protein>
<dbReference type="EMBL" id="CP000473">
    <property type="protein sequence ID" value="ABJ82848.1"/>
    <property type="molecule type" value="Genomic_DNA"/>
</dbReference>
<dbReference type="SMART" id="SM00878">
    <property type="entry name" value="Biotin_carb_C"/>
    <property type="match status" value="1"/>
</dbReference>
<dbReference type="GO" id="GO:0016874">
    <property type="term" value="F:ligase activity"/>
    <property type="evidence" value="ECO:0007669"/>
    <property type="project" value="UniProtKB-KW"/>
</dbReference>
<dbReference type="FunFam" id="3.30.470.20:FF:000028">
    <property type="entry name" value="Methylcrotonoyl-CoA carboxylase subunit alpha, mitochondrial"/>
    <property type="match status" value="1"/>
</dbReference>
<accession>Q027G5</accession>
<dbReference type="Pfam" id="PF02785">
    <property type="entry name" value="Biotin_carb_C"/>
    <property type="match status" value="1"/>
</dbReference>
<proteinExistence type="predicted"/>
<dbReference type="SUPFAM" id="SSF51246">
    <property type="entry name" value="Rudiment single hybrid motif"/>
    <property type="match status" value="1"/>
</dbReference>
<dbReference type="InterPro" id="IPR011054">
    <property type="entry name" value="Rudment_hybrid_motif"/>
</dbReference>
<keyword evidence="3 5" id="KW-0067">ATP-binding</keyword>
<dbReference type="Gene3D" id="3.30.470.20">
    <property type="entry name" value="ATP-grasp fold, B domain"/>
    <property type="match status" value="1"/>
</dbReference>
<dbReference type="STRING" id="234267.Acid_1858"/>
<dbReference type="AlphaFoldDB" id="Q027G5"/>
<dbReference type="GO" id="GO:0046872">
    <property type="term" value="F:metal ion binding"/>
    <property type="evidence" value="ECO:0007669"/>
    <property type="project" value="InterPro"/>
</dbReference>
<keyword evidence="2 5" id="KW-0547">Nucleotide-binding</keyword>
<dbReference type="PROSITE" id="PS00867">
    <property type="entry name" value="CPSASE_2"/>
    <property type="match status" value="1"/>
</dbReference>
<dbReference type="InParanoid" id="Q027G5"/>
<sequence length="498" mass="55109">MFRKVLIANRGEIAVRVIRTLREMGIGTVAVYSDPDRTSLHVRMADEAERLGPGPSAESYLRIDRILDAARKHGAEAIHPGYGFLSENADFAAACEDAGLVFIGPSAASIRAMGSKTAARRSAIAAGAPVVPGTEQAVTLQELREFAAAHGYPVLLKAVAGGGGKGMRRVDSPGELESAYRNAASEAERAFQSAEIYVEKLIERPRHIEIQVLGDRYGNMVHLGERECSIQRRHQKVIEECPSPLIERHPEMRDAMGQAAIRAAQAAGYYNAGTVEFLVDQERRFYFLEMNTRLQVEHPVTELATGLDLVRHQVEIANGGRLPFTQEQVAWRGAAIECRIYAEDPYNNFLPYPGKITRLRRPLGPGVRIDGCIYEGWTVPMEYDPLLAKLTVWAGTREHAAERAIRALREYDVGGIRTNIGFFRQILEDPEFRAANLHAGFIEEFFARRREREAPAAFEAVAALVAALHRARSKPAADSAQAAQSSRWLETGRSDLLR</sequence>
<dbReference type="Pfam" id="PF00289">
    <property type="entry name" value="Biotin_carb_N"/>
    <property type="match status" value="1"/>
</dbReference>
<keyword evidence="1" id="KW-0436">Ligase</keyword>
<feature type="domain" description="ATP-grasp" evidence="6">
    <location>
        <begin position="121"/>
        <end position="318"/>
    </location>
</feature>